<sequence>VLFKLAYKGEVHRFRSFLRGADLLDGLKKQVDYVLKDRCLYLYWRDEDSNVVLDSVDDLFAAIEYAECTKK</sequence>
<proteinExistence type="predicted"/>
<evidence type="ECO:0000256" key="3">
    <source>
        <dbReference type="ARBA" id="ARBA00023242"/>
    </source>
</evidence>
<accession>A0AAN4ZN58</accession>
<dbReference type="InterPro" id="IPR051892">
    <property type="entry name" value="LBX_TF"/>
</dbReference>
<evidence type="ECO:0000256" key="1">
    <source>
        <dbReference type="ARBA" id="ARBA00023125"/>
    </source>
</evidence>
<feature type="domain" description="PB1" evidence="4">
    <location>
        <begin position="3"/>
        <end position="69"/>
    </location>
</feature>
<evidence type="ECO:0000313" key="5">
    <source>
        <dbReference type="EMBL" id="GMR40645.1"/>
    </source>
</evidence>
<keyword evidence="3" id="KW-0539">Nucleus</keyword>
<gene>
    <name evidence="5" type="ORF">PMAYCL1PPCAC_10840</name>
</gene>
<dbReference type="InterPro" id="IPR000270">
    <property type="entry name" value="PB1_dom"/>
</dbReference>
<name>A0AAN4ZN58_9BILA</name>
<dbReference type="Proteomes" id="UP001328107">
    <property type="component" value="Unassembled WGS sequence"/>
</dbReference>
<dbReference type="EMBL" id="BTRK01000003">
    <property type="protein sequence ID" value="GMR40645.1"/>
    <property type="molecule type" value="Genomic_DNA"/>
</dbReference>
<dbReference type="PANTHER" id="PTHR24336">
    <property type="entry name" value="TRANSCRIPTION FACTOR LBX"/>
    <property type="match status" value="1"/>
</dbReference>
<comment type="caution">
    <text evidence="5">The sequence shown here is derived from an EMBL/GenBank/DDBJ whole genome shotgun (WGS) entry which is preliminary data.</text>
</comment>
<keyword evidence="6" id="KW-1185">Reference proteome</keyword>
<feature type="non-terminal residue" evidence="5">
    <location>
        <position position="71"/>
    </location>
</feature>
<dbReference type="AlphaFoldDB" id="A0AAN4ZN58"/>
<keyword evidence="2" id="KW-0371">Homeobox</keyword>
<dbReference type="SUPFAM" id="SSF54277">
    <property type="entry name" value="CAD &amp; PB1 domains"/>
    <property type="match status" value="1"/>
</dbReference>
<dbReference type="GO" id="GO:1990837">
    <property type="term" value="F:sequence-specific double-stranded DNA binding"/>
    <property type="evidence" value="ECO:0007669"/>
    <property type="project" value="TreeGrafter"/>
</dbReference>
<dbReference type="GO" id="GO:0000981">
    <property type="term" value="F:DNA-binding transcription factor activity, RNA polymerase II-specific"/>
    <property type="evidence" value="ECO:0007669"/>
    <property type="project" value="TreeGrafter"/>
</dbReference>
<organism evidence="5 6">
    <name type="scientific">Pristionchus mayeri</name>
    <dbReference type="NCBI Taxonomy" id="1317129"/>
    <lineage>
        <taxon>Eukaryota</taxon>
        <taxon>Metazoa</taxon>
        <taxon>Ecdysozoa</taxon>
        <taxon>Nematoda</taxon>
        <taxon>Chromadorea</taxon>
        <taxon>Rhabditida</taxon>
        <taxon>Rhabditina</taxon>
        <taxon>Diplogasteromorpha</taxon>
        <taxon>Diplogasteroidea</taxon>
        <taxon>Neodiplogasteridae</taxon>
        <taxon>Pristionchus</taxon>
    </lineage>
</organism>
<evidence type="ECO:0000259" key="4">
    <source>
        <dbReference type="Pfam" id="PF00564"/>
    </source>
</evidence>
<dbReference type="GO" id="GO:0005634">
    <property type="term" value="C:nucleus"/>
    <property type="evidence" value="ECO:0007669"/>
    <property type="project" value="TreeGrafter"/>
</dbReference>
<evidence type="ECO:0000256" key="2">
    <source>
        <dbReference type="ARBA" id="ARBA00023155"/>
    </source>
</evidence>
<keyword evidence="1" id="KW-0238">DNA-binding</keyword>
<evidence type="ECO:0000313" key="6">
    <source>
        <dbReference type="Proteomes" id="UP001328107"/>
    </source>
</evidence>
<dbReference type="PANTHER" id="PTHR24336:SF8">
    <property type="entry name" value="LADYBIRD EARLY-RELATED"/>
    <property type="match status" value="1"/>
</dbReference>
<feature type="non-terminal residue" evidence="5">
    <location>
        <position position="1"/>
    </location>
</feature>
<reference evidence="6" key="1">
    <citation type="submission" date="2022-10" db="EMBL/GenBank/DDBJ databases">
        <title>Genome assembly of Pristionchus species.</title>
        <authorList>
            <person name="Yoshida K."/>
            <person name="Sommer R.J."/>
        </authorList>
    </citation>
    <scope>NUCLEOTIDE SEQUENCE [LARGE SCALE GENOMIC DNA]</scope>
    <source>
        <strain evidence="6">RS5460</strain>
    </source>
</reference>
<protein>
    <recommendedName>
        <fullName evidence="4">PB1 domain-containing protein</fullName>
    </recommendedName>
</protein>
<dbReference type="Pfam" id="PF00564">
    <property type="entry name" value="PB1"/>
    <property type="match status" value="1"/>
</dbReference>